<dbReference type="InterPro" id="IPR042261">
    <property type="entry name" value="Lsr2-like_dimerization"/>
</dbReference>
<name>A0A1K0FA58_9ACTN</name>
<proteinExistence type="predicted"/>
<dbReference type="InterPro" id="IPR055370">
    <property type="entry name" value="Lsr2_DNA-bd"/>
</dbReference>
<dbReference type="Gene3D" id="4.10.320.10">
    <property type="entry name" value="E3-binding domain"/>
    <property type="match status" value="1"/>
</dbReference>
<dbReference type="Pfam" id="PF23359">
    <property type="entry name" value="Lsr2_DNA-bd"/>
    <property type="match status" value="1"/>
</dbReference>
<evidence type="ECO:0008006" key="6">
    <source>
        <dbReference type="Google" id="ProtNLM"/>
    </source>
</evidence>
<reference evidence="4 5" key="1">
    <citation type="submission" date="2016-09" db="EMBL/GenBank/DDBJ databases">
        <title>Couchioplanes caeruleus draft genome sequence.</title>
        <authorList>
            <person name="Sheehan J."/>
            <person name="Caffrey P."/>
        </authorList>
    </citation>
    <scope>NUCLEOTIDE SEQUENCE [LARGE SCALE GENOMIC DNA]</scope>
    <source>
        <strain evidence="4 5">DSM 43634</strain>
    </source>
</reference>
<evidence type="ECO:0000313" key="4">
    <source>
        <dbReference type="EMBL" id="OJF09757.1"/>
    </source>
</evidence>
<evidence type="ECO:0000313" key="5">
    <source>
        <dbReference type="Proteomes" id="UP000182486"/>
    </source>
</evidence>
<keyword evidence="5" id="KW-1185">Reference proteome</keyword>
<dbReference type="AlphaFoldDB" id="A0A1K0FA58"/>
<dbReference type="Gene3D" id="3.30.60.230">
    <property type="entry name" value="Lsr2, dimerization domain"/>
    <property type="match status" value="1"/>
</dbReference>
<sequence length="154" mass="16513">MAKQIIETLIDDLDGSVATETVTFSLEGADYTIDLNETNAATLRDALAAYVGAGTKVGRGFGNWRPGMTLTRSRQAAKTDNKAIRGWATVNGHEVSDRERISHTVVETHEAAKKVPAAPPAKPARKAKAIASTTVKVEKQVTRKKPAAVQFKAN</sequence>
<dbReference type="EMBL" id="MEIA01000547">
    <property type="protein sequence ID" value="OJF09757.1"/>
    <property type="molecule type" value="Genomic_DNA"/>
</dbReference>
<dbReference type="InterPro" id="IPR036625">
    <property type="entry name" value="E3-bd_dom_sf"/>
</dbReference>
<dbReference type="Proteomes" id="UP000182486">
    <property type="component" value="Unassembled WGS sequence"/>
</dbReference>
<organism evidence="4 5">
    <name type="scientific">Couchioplanes caeruleus subsp. caeruleus</name>
    <dbReference type="NCBI Taxonomy" id="56427"/>
    <lineage>
        <taxon>Bacteria</taxon>
        <taxon>Bacillati</taxon>
        <taxon>Actinomycetota</taxon>
        <taxon>Actinomycetes</taxon>
        <taxon>Micromonosporales</taxon>
        <taxon>Micromonosporaceae</taxon>
        <taxon>Couchioplanes</taxon>
    </lineage>
</organism>
<feature type="domain" description="Lsr2 dimerization" evidence="2">
    <location>
        <begin position="1"/>
        <end position="58"/>
    </location>
</feature>
<gene>
    <name evidence="4" type="ORF">BG844_35810</name>
</gene>
<keyword evidence="1" id="KW-0238">DNA-binding</keyword>
<evidence type="ECO:0000259" key="2">
    <source>
        <dbReference type="Pfam" id="PF11774"/>
    </source>
</evidence>
<dbReference type="GO" id="GO:0016746">
    <property type="term" value="F:acyltransferase activity"/>
    <property type="evidence" value="ECO:0007669"/>
    <property type="project" value="InterPro"/>
</dbReference>
<evidence type="ECO:0000256" key="1">
    <source>
        <dbReference type="ARBA" id="ARBA00023125"/>
    </source>
</evidence>
<accession>A0A1K0FA58</accession>
<dbReference type="InterPro" id="IPR024412">
    <property type="entry name" value="Lsr2_dim_dom"/>
</dbReference>
<dbReference type="RefSeq" id="WP_071809876.1">
    <property type="nucleotide sequence ID" value="NZ_MEIA01000547.1"/>
</dbReference>
<feature type="domain" description="Lsr2 DNA-binding" evidence="3">
    <location>
        <begin position="77"/>
        <end position="112"/>
    </location>
</feature>
<comment type="caution">
    <text evidence="4">The sequence shown here is derived from an EMBL/GenBank/DDBJ whole genome shotgun (WGS) entry which is preliminary data.</text>
</comment>
<dbReference type="Pfam" id="PF11774">
    <property type="entry name" value="Lsr2"/>
    <property type="match status" value="1"/>
</dbReference>
<dbReference type="GO" id="GO:0003677">
    <property type="term" value="F:DNA binding"/>
    <property type="evidence" value="ECO:0007669"/>
    <property type="project" value="UniProtKB-KW"/>
</dbReference>
<protein>
    <recommendedName>
        <fullName evidence="6">Lsr2 protein</fullName>
    </recommendedName>
</protein>
<evidence type="ECO:0000259" key="3">
    <source>
        <dbReference type="Pfam" id="PF23359"/>
    </source>
</evidence>